<sequence length="170" mass="18910">MGVISVRPAGLPIVDAPELTVAENSSTPPLERLVRKFDPAARDARNRSLGLQGEERAFHAERLRLSTAGREDLARRVRWVAQEDGDGAGYDIRSYGLDGGERLLEVKTTLGHARTPFYLSSNELAFSQERPDAFRLLRVYDFARSAKAFELEPPLTDHVGLLPTAYRASF</sequence>
<feature type="domain" description="Protein NO VEIN C-terminal" evidence="1">
    <location>
        <begin position="53"/>
        <end position="148"/>
    </location>
</feature>
<dbReference type="EMBL" id="CP060122">
    <property type="protein sequence ID" value="QNG45326.1"/>
    <property type="molecule type" value="Genomic_DNA"/>
</dbReference>
<evidence type="ECO:0000259" key="1">
    <source>
        <dbReference type="Pfam" id="PF13020"/>
    </source>
</evidence>
<dbReference type="AlphaFoldDB" id="A0A9X7YC09"/>
<organism evidence="2 3">
    <name type="scientific">Sphingobium yanoikuyae</name>
    <name type="common">Sphingomonas yanoikuyae</name>
    <dbReference type="NCBI Taxonomy" id="13690"/>
    <lineage>
        <taxon>Bacteria</taxon>
        <taxon>Pseudomonadati</taxon>
        <taxon>Pseudomonadota</taxon>
        <taxon>Alphaproteobacteria</taxon>
        <taxon>Sphingomonadales</taxon>
        <taxon>Sphingomonadaceae</taxon>
        <taxon>Sphingobium</taxon>
    </lineage>
</organism>
<protein>
    <submittedName>
        <fullName evidence="2">DUF3883 domain-containing protein</fullName>
    </submittedName>
</protein>
<name>A0A9X7YC09_SPHYA</name>
<gene>
    <name evidence="2" type="ORF">H3V42_26560</name>
</gene>
<dbReference type="Proteomes" id="UP000515377">
    <property type="component" value="Chromosome"/>
</dbReference>
<accession>A0A9X7YC09</accession>
<reference evidence="2 3" key="1">
    <citation type="submission" date="2020-07" db="EMBL/GenBank/DDBJ databases">
        <title>Whole genome sequence of Sphingobium yanoikuyae A3.</title>
        <authorList>
            <person name="Han S.-S."/>
        </authorList>
    </citation>
    <scope>NUCLEOTIDE SEQUENCE [LARGE SCALE GENOMIC DNA]</scope>
    <source>
        <strain evidence="2 3">A3</strain>
    </source>
</reference>
<evidence type="ECO:0000313" key="3">
    <source>
        <dbReference type="Proteomes" id="UP000515377"/>
    </source>
</evidence>
<proteinExistence type="predicted"/>
<evidence type="ECO:0000313" key="2">
    <source>
        <dbReference type="EMBL" id="QNG45326.1"/>
    </source>
</evidence>
<dbReference type="InterPro" id="IPR024975">
    <property type="entry name" value="NOV_C"/>
</dbReference>
<dbReference type="Pfam" id="PF13020">
    <property type="entry name" value="NOV_C"/>
    <property type="match status" value="1"/>
</dbReference>